<organism evidence="2 3">
    <name type="scientific">Tritrichomonas foetus</name>
    <dbReference type="NCBI Taxonomy" id="1144522"/>
    <lineage>
        <taxon>Eukaryota</taxon>
        <taxon>Metamonada</taxon>
        <taxon>Parabasalia</taxon>
        <taxon>Tritrichomonadida</taxon>
        <taxon>Tritrichomonadidae</taxon>
        <taxon>Tritrichomonas</taxon>
    </lineage>
</organism>
<dbReference type="GO" id="GO:0005829">
    <property type="term" value="C:cytosol"/>
    <property type="evidence" value="ECO:0007669"/>
    <property type="project" value="TreeGrafter"/>
</dbReference>
<comment type="caution">
    <text evidence="2">The sequence shown here is derived from an EMBL/GenBank/DDBJ whole genome shotgun (WGS) entry which is preliminary data.</text>
</comment>
<dbReference type="GO" id="GO:0016579">
    <property type="term" value="P:protein deubiquitination"/>
    <property type="evidence" value="ECO:0007669"/>
    <property type="project" value="InterPro"/>
</dbReference>
<evidence type="ECO:0000313" key="3">
    <source>
        <dbReference type="Proteomes" id="UP000179807"/>
    </source>
</evidence>
<feature type="domain" description="USP" evidence="1">
    <location>
        <begin position="66"/>
        <end position="421"/>
    </location>
</feature>
<dbReference type="Pfam" id="PF00443">
    <property type="entry name" value="UCH"/>
    <property type="match status" value="1"/>
</dbReference>
<sequence length="623" mass="73063">MNEILLNKHKYFHIPSKIYEIMEILVKKNIDLANDIINNLTNYKIPENAGKLEFLIKYITSSKVKRGLSDHHKSSHINSIIQQIFNIADFRYKILSKTNIDDQNPNNDWFIQLQKLLLYLSAFPTTYIQSDDFIHSWEKMISLREKEEVLLNKIENNPYFNDENIESSIDENYNRNDNTLHSLKDNFYDAADFAQKILTMISEIAPELTSAFEGEIIRRYKGMNGSDLNLEIVEPFNILKLDVINHNSLSDSFNTFISPEYLDNFLIRGIGQCDVERRNMIKKIPEILIIQEKRFELDRKSKKTIKYSDKFIFPSEIDLKNLIENNDDCQSQQSTIYNLIGVVIHSGNVSNGKYISCVKDQSKGWFSIDEKKIKPLRNETLTNSSFGGYNQVDNWDNSRKQKVTKLISKKKCAYLLIYKRKEEIYSYNLINVSGKNIMNFQNNLHFNILSKNIADIYSDIKYIIFQHLLLSPPFSKFLFNIDLCIENTNSSISYFYEYLMIISRNIRNLDSISELFEQSKSIIIQPRIATFIISKVENFYEMCVLQNDYHTRSHYLSLVETALPYASEESQLSFIDSILTCIAENGNELMNQWMNFDEFFHPLSLLIGKKNEKWESILFEFIN</sequence>
<gene>
    <name evidence="2" type="ORF">TRFO_12841</name>
</gene>
<dbReference type="VEuPathDB" id="TrichDB:TRFO_12841"/>
<dbReference type="PROSITE" id="PS50235">
    <property type="entry name" value="USP_3"/>
    <property type="match status" value="1"/>
</dbReference>
<dbReference type="PANTHER" id="PTHR24006">
    <property type="entry name" value="UBIQUITIN CARBOXYL-TERMINAL HYDROLASE"/>
    <property type="match status" value="1"/>
</dbReference>
<dbReference type="GeneID" id="94831588"/>
<proteinExistence type="predicted"/>
<accession>A0A1J4L4T8</accession>
<protein>
    <recommendedName>
        <fullName evidence="1">USP domain-containing protein</fullName>
    </recommendedName>
</protein>
<dbReference type="OrthoDB" id="289038at2759"/>
<dbReference type="GO" id="GO:0005634">
    <property type="term" value="C:nucleus"/>
    <property type="evidence" value="ECO:0007669"/>
    <property type="project" value="TreeGrafter"/>
</dbReference>
<name>A0A1J4L4T8_9EUKA</name>
<dbReference type="SUPFAM" id="SSF54001">
    <property type="entry name" value="Cysteine proteinases"/>
    <property type="match status" value="1"/>
</dbReference>
<keyword evidence="3" id="KW-1185">Reference proteome</keyword>
<dbReference type="RefSeq" id="XP_068370086.1">
    <property type="nucleotide sequence ID" value="XM_068496884.1"/>
</dbReference>
<dbReference type="InterPro" id="IPR050164">
    <property type="entry name" value="Peptidase_C19"/>
</dbReference>
<dbReference type="Proteomes" id="UP000179807">
    <property type="component" value="Unassembled WGS sequence"/>
</dbReference>
<dbReference type="InterPro" id="IPR028889">
    <property type="entry name" value="USP"/>
</dbReference>
<dbReference type="EMBL" id="MLAK01000057">
    <property type="protein sequence ID" value="OHT16950.1"/>
    <property type="molecule type" value="Genomic_DNA"/>
</dbReference>
<evidence type="ECO:0000259" key="1">
    <source>
        <dbReference type="PROSITE" id="PS50235"/>
    </source>
</evidence>
<dbReference type="PANTHER" id="PTHR24006:SF827">
    <property type="entry name" value="UBIQUITIN CARBOXYL-TERMINAL HYDROLASE 34"/>
    <property type="match status" value="1"/>
</dbReference>
<evidence type="ECO:0000313" key="2">
    <source>
        <dbReference type="EMBL" id="OHT16950.1"/>
    </source>
</evidence>
<dbReference type="Gene3D" id="3.90.70.10">
    <property type="entry name" value="Cysteine proteinases"/>
    <property type="match status" value="1"/>
</dbReference>
<reference evidence="2" key="1">
    <citation type="submission" date="2016-10" db="EMBL/GenBank/DDBJ databases">
        <authorList>
            <person name="Benchimol M."/>
            <person name="Almeida L.G."/>
            <person name="Vasconcelos A.T."/>
            <person name="Perreira-Neves A."/>
            <person name="Rosa I.A."/>
            <person name="Tasca T."/>
            <person name="Bogo M.R."/>
            <person name="de Souza W."/>
        </authorList>
    </citation>
    <scope>NUCLEOTIDE SEQUENCE [LARGE SCALE GENOMIC DNA]</scope>
    <source>
        <strain evidence="2">K</strain>
    </source>
</reference>
<dbReference type="InterPro" id="IPR001394">
    <property type="entry name" value="Peptidase_C19_UCH"/>
</dbReference>
<dbReference type="GO" id="GO:0004843">
    <property type="term" value="F:cysteine-type deubiquitinase activity"/>
    <property type="evidence" value="ECO:0007669"/>
    <property type="project" value="InterPro"/>
</dbReference>
<dbReference type="AlphaFoldDB" id="A0A1J4L4T8"/>
<dbReference type="InterPro" id="IPR038765">
    <property type="entry name" value="Papain-like_cys_pep_sf"/>
</dbReference>